<sequence length="841" mass="96079">MIHCPILIRSLVMRDPWSRTFESSHEIPFPKHTNAESFLQCNVKDRMAAGAYHGSLVKAIQSLDSLNDQIVQYIFLPRDVTLDLDRELSSQEHETLRSSMLLIRRLLMDAQSKFRKMVEDNKQLAARIDGSIHLANQEVNALRSELASTNKRLTQITNEGSKPNQHLLPLTFHDNDCGPQNQIVPVSSVTHDFAYLIEKNKHLELQVSNLLQELEDLRTIKHVPHVHQAGYGELKLDVIQKSQDLIRAKDALQTLKADRKRLKAEKLELLNQIKKLYSTLEEKENELRDFLRNYEQQIAENDENMRQLTSEKEHVECEKWEIIKRAREAAERCVMLQSRLDSKEQIINQMKQDLLQLKNQFSSTYKMQPNNTSDIFDNSKCLKESQSVEELLSPEKISSEKSLEVNNLKLSNNSSLLIMENTTTPLQAMLSSSQENFENQLKNKRKKPLGSLSKIFSKTRSRHSIAVASEAELEDSSVLNSHISLLNTENLQEKLNIAEKLKETHISQWKANQVLTWLEVVLNMPMYGKMCSHNIKSGKVLLGLNDSELASALSVTSAMHRRKLRMAIEAQRTPSEVKYLKAVEIDHNWVSEKWIPDLGLSQYKATFELQLVDGRMLNNLTKKDLEKYFAIHRKFHHASILHGIELLRSLDFDKEALQERQIKCEEENTDPLVWTNDRVIKWIKSIDLSEYADKLKETGVHGALIVMEPSFTAETLATALGIPPSKSYVRRHLVSELEALIKPAREELEITGLKRKSGGGSLGRSFTRSFRSTTSIDDLTPKPRMSIRGSLGKAFSRKSKHFESKDNNSIDTPVSIKQKIMDPAATQQNQSSPLDFSSTAV</sequence>
<dbReference type="Pfam" id="PF00536">
    <property type="entry name" value="SAM_1"/>
    <property type="match status" value="2"/>
</dbReference>
<dbReference type="Pfam" id="PF25986">
    <property type="entry name" value="Kazrin"/>
    <property type="match status" value="1"/>
</dbReference>
<evidence type="ECO:0000313" key="4">
    <source>
        <dbReference type="EMBL" id="CAI9737003.1"/>
    </source>
</evidence>
<dbReference type="Pfam" id="PF07647">
    <property type="entry name" value="SAM_2"/>
    <property type="match status" value="1"/>
</dbReference>
<gene>
    <name evidence="4" type="ORF">OCTVUL_1B021403</name>
</gene>
<feature type="compositionally biased region" description="Polar residues" evidence="2">
    <location>
        <begin position="825"/>
        <end position="841"/>
    </location>
</feature>
<evidence type="ECO:0000259" key="3">
    <source>
        <dbReference type="PROSITE" id="PS50105"/>
    </source>
</evidence>
<feature type="domain" description="SAM" evidence="3">
    <location>
        <begin position="509"/>
        <end position="574"/>
    </location>
</feature>
<dbReference type="SUPFAM" id="SSF47769">
    <property type="entry name" value="SAM/Pointed domain"/>
    <property type="match status" value="3"/>
</dbReference>
<dbReference type="InterPro" id="IPR037614">
    <property type="entry name" value="Kazrin"/>
</dbReference>
<feature type="region of interest" description="Disordered" evidence="2">
    <location>
        <begin position="794"/>
        <end position="841"/>
    </location>
</feature>
<feature type="coiled-coil region" evidence="1">
    <location>
        <begin position="132"/>
        <end position="159"/>
    </location>
</feature>
<dbReference type="Gene3D" id="1.10.150.50">
    <property type="entry name" value="Transcription Factor, Ets-1"/>
    <property type="match status" value="3"/>
</dbReference>
<dbReference type="InterPro" id="IPR001660">
    <property type="entry name" value="SAM"/>
</dbReference>
<feature type="domain" description="SAM" evidence="3">
    <location>
        <begin position="594"/>
        <end position="650"/>
    </location>
</feature>
<dbReference type="InterPro" id="IPR059089">
    <property type="entry name" value="Kazrin_N"/>
</dbReference>
<name>A0AA36FK31_OCTVU</name>
<reference evidence="4" key="1">
    <citation type="submission" date="2023-08" db="EMBL/GenBank/DDBJ databases">
        <authorList>
            <person name="Alioto T."/>
            <person name="Alioto T."/>
            <person name="Gomez Garrido J."/>
        </authorList>
    </citation>
    <scope>NUCLEOTIDE SEQUENCE</scope>
</reference>
<keyword evidence="1" id="KW-0175">Coiled coil</keyword>
<feature type="coiled-coil region" evidence="1">
    <location>
        <begin position="245"/>
        <end position="360"/>
    </location>
</feature>
<keyword evidence="5" id="KW-1185">Reference proteome</keyword>
<accession>A0AA36FK31</accession>
<proteinExistence type="predicted"/>
<dbReference type="PROSITE" id="PS50105">
    <property type="entry name" value="SAM_DOMAIN"/>
    <property type="match status" value="3"/>
</dbReference>
<dbReference type="PANTHER" id="PTHR12776">
    <property type="entry name" value="KAZRIN-RELATED"/>
    <property type="match status" value="1"/>
</dbReference>
<dbReference type="SMART" id="SM00454">
    <property type="entry name" value="SAM"/>
    <property type="match status" value="3"/>
</dbReference>
<dbReference type="PANTHER" id="PTHR12776:SF1">
    <property type="entry name" value="KAZRIN"/>
    <property type="match status" value="1"/>
</dbReference>
<protein>
    <submittedName>
        <fullName evidence="4">Kazrin-like isoform X2</fullName>
    </submittedName>
</protein>
<dbReference type="EMBL" id="OX597832">
    <property type="protein sequence ID" value="CAI9737003.1"/>
    <property type="molecule type" value="Genomic_DNA"/>
</dbReference>
<evidence type="ECO:0000256" key="2">
    <source>
        <dbReference type="SAM" id="MobiDB-lite"/>
    </source>
</evidence>
<dbReference type="Proteomes" id="UP001162480">
    <property type="component" value="Chromosome 19"/>
</dbReference>
<evidence type="ECO:0000313" key="5">
    <source>
        <dbReference type="Proteomes" id="UP001162480"/>
    </source>
</evidence>
<organism evidence="4 5">
    <name type="scientific">Octopus vulgaris</name>
    <name type="common">Common octopus</name>
    <dbReference type="NCBI Taxonomy" id="6645"/>
    <lineage>
        <taxon>Eukaryota</taxon>
        <taxon>Metazoa</taxon>
        <taxon>Spiralia</taxon>
        <taxon>Lophotrochozoa</taxon>
        <taxon>Mollusca</taxon>
        <taxon>Cephalopoda</taxon>
        <taxon>Coleoidea</taxon>
        <taxon>Octopodiformes</taxon>
        <taxon>Octopoda</taxon>
        <taxon>Incirrata</taxon>
        <taxon>Octopodidae</taxon>
        <taxon>Octopus</taxon>
    </lineage>
</organism>
<dbReference type="InterPro" id="IPR013761">
    <property type="entry name" value="SAM/pointed_sf"/>
</dbReference>
<feature type="domain" description="SAM" evidence="3">
    <location>
        <begin position="674"/>
        <end position="722"/>
    </location>
</feature>
<evidence type="ECO:0000256" key="1">
    <source>
        <dbReference type="SAM" id="Coils"/>
    </source>
</evidence>
<dbReference type="AlphaFoldDB" id="A0AA36FK31"/>